<organism evidence="1 2">
    <name type="scientific">Microcystis aeruginosa PCC 9432</name>
    <dbReference type="NCBI Taxonomy" id="1160280"/>
    <lineage>
        <taxon>Bacteria</taxon>
        <taxon>Bacillati</taxon>
        <taxon>Cyanobacteriota</taxon>
        <taxon>Cyanophyceae</taxon>
        <taxon>Oscillatoriophycideae</taxon>
        <taxon>Chroococcales</taxon>
        <taxon>Microcystaceae</taxon>
        <taxon>Microcystis</taxon>
    </lineage>
</organism>
<reference evidence="1 2" key="1">
    <citation type="submission" date="2012-04" db="EMBL/GenBank/DDBJ databases">
        <authorList>
            <person name="Genoscope - CEA"/>
        </authorList>
    </citation>
    <scope>NUCLEOTIDE SEQUENCE [LARGE SCALE GENOMIC DNA]</scope>
    <source>
        <strain evidence="1 2">9432</strain>
    </source>
</reference>
<comment type="caution">
    <text evidence="1">The sequence shown here is derived from an EMBL/GenBank/DDBJ whole genome shotgun (WGS) entry which is preliminary data.</text>
</comment>
<proteinExistence type="predicted"/>
<protein>
    <submittedName>
        <fullName evidence="1">Uncharacterized protein</fullName>
    </submittedName>
</protein>
<accession>A0A822LER5</accession>
<gene>
    <name evidence="1" type="ORF">MICCA_30014</name>
</gene>
<sequence>MLGLSKVATEEAFWKILAGGESLDMAVFKHIYAFDCGTTKWPIYRLNC</sequence>
<evidence type="ECO:0000313" key="1">
    <source>
        <dbReference type="EMBL" id="CCH93365.1"/>
    </source>
</evidence>
<dbReference type="Proteomes" id="UP000005806">
    <property type="component" value="Unassembled WGS sequence"/>
</dbReference>
<dbReference type="EMBL" id="CAIH01000223">
    <property type="protein sequence ID" value="CCH93365.1"/>
    <property type="molecule type" value="Genomic_DNA"/>
</dbReference>
<name>A0A822LER5_MICAE</name>
<dbReference type="AlphaFoldDB" id="A0A822LER5"/>
<evidence type="ECO:0000313" key="2">
    <source>
        <dbReference type="Proteomes" id="UP000005806"/>
    </source>
</evidence>